<dbReference type="OrthoDB" id="357543at2"/>
<name>A0A4V1G5E2_9FIRM</name>
<sequence>MNTFDIQTNKEEFIRIYKENIHREGSEELLKWIEKTDFFTAPASTRYHNACEGGLCAHSLSVYHTLMDKHFDEETDDIESFTISSLLHDLCKAEFYTVSMRNSKNEETGKWEKVPYFTIDDKFPYGHGEKSVFLIERKMRLRLDEAMAIRWHMGGFDEGGGFSISQAYDKYPLAVKLHLADLESTYLREKGTSEVNKR</sequence>
<dbReference type="GO" id="GO:0016787">
    <property type="term" value="F:hydrolase activity"/>
    <property type="evidence" value="ECO:0007669"/>
    <property type="project" value="UniProtKB-KW"/>
</dbReference>
<dbReference type="AlphaFoldDB" id="A0A4V1G5E2"/>
<dbReference type="RefSeq" id="WP_138157886.1">
    <property type="nucleotide sequence ID" value="NZ_CP039381.1"/>
</dbReference>
<dbReference type="SUPFAM" id="SSF109604">
    <property type="entry name" value="HD-domain/PDEase-like"/>
    <property type="match status" value="1"/>
</dbReference>
<evidence type="ECO:0000313" key="1">
    <source>
        <dbReference type="EMBL" id="QCT07913.1"/>
    </source>
</evidence>
<dbReference type="Proteomes" id="UP000301475">
    <property type="component" value="Chromosome"/>
</dbReference>
<dbReference type="KEGG" id="ruj:E5Z56_11345"/>
<accession>A0A4V1G5E2</accession>
<reference evidence="1 2" key="1">
    <citation type="submission" date="2019-04" db="EMBL/GenBank/DDBJ databases">
        <authorList>
            <person name="Embree M."/>
            <person name="Gaffney J.R."/>
        </authorList>
    </citation>
    <scope>NUCLEOTIDE SEQUENCE [LARGE SCALE GENOMIC DNA]</scope>
    <source>
        <strain evidence="1 2">JE7A12</strain>
    </source>
</reference>
<proteinExistence type="predicted"/>
<dbReference type="Gene3D" id="1.10.3210.10">
    <property type="entry name" value="Hypothetical protein af1432"/>
    <property type="match status" value="1"/>
</dbReference>
<organism evidence="1 2">
    <name type="scientific">Ruminococcus bovis</name>
    <dbReference type="NCBI Taxonomy" id="2564099"/>
    <lineage>
        <taxon>Bacteria</taxon>
        <taxon>Bacillati</taxon>
        <taxon>Bacillota</taxon>
        <taxon>Clostridia</taxon>
        <taxon>Eubacteriales</taxon>
        <taxon>Oscillospiraceae</taxon>
        <taxon>Ruminococcus</taxon>
    </lineage>
</organism>
<dbReference type="EMBL" id="CP039381">
    <property type="protein sequence ID" value="QCT07913.1"/>
    <property type="molecule type" value="Genomic_DNA"/>
</dbReference>
<protein>
    <submittedName>
        <fullName evidence="1">Hydrolase</fullName>
    </submittedName>
</protein>
<gene>
    <name evidence="1" type="ORF">E5Z56_11345</name>
</gene>
<keyword evidence="1" id="KW-0378">Hydrolase</keyword>
<evidence type="ECO:0000313" key="2">
    <source>
        <dbReference type="Proteomes" id="UP000301475"/>
    </source>
</evidence>
<keyword evidence="2" id="KW-1185">Reference proteome</keyword>